<dbReference type="PANTHER" id="PTHR30055:SF220">
    <property type="entry name" value="TETR-FAMILY REGULATORY PROTEIN"/>
    <property type="match status" value="1"/>
</dbReference>
<evidence type="ECO:0000256" key="4">
    <source>
        <dbReference type="PROSITE-ProRule" id="PRU00335"/>
    </source>
</evidence>
<keyword evidence="7" id="KW-1185">Reference proteome</keyword>
<dbReference type="InterPro" id="IPR009057">
    <property type="entry name" value="Homeodomain-like_sf"/>
</dbReference>
<proteinExistence type="predicted"/>
<evidence type="ECO:0000313" key="6">
    <source>
        <dbReference type="EMBL" id="MFB9630131.1"/>
    </source>
</evidence>
<dbReference type="InterPro" id="IPR036271">
    <property type="entry name" value="Tet_transcr_reg_TetR-rel_C_sf"/>
</dbReference>
<dbReference type="Proteomes" id="UP001589532">
    <property type="component" value="Unassembled WGS sequence"/>
</dbReference>
<evidence type="ECO:0000259" key="5">
    <source>
        <dbReference type="PROSITE" id="PS50977"/>
    </source>
</evidence>
<accession>A0ABV5SI74</accession>
<evidence type="ECO:0000256" key="3">
    <source>
        <dbReference type="ARBA" id="ARBA00023163"/>
    </source>
</evidence>
<feature type="domain" description="HTH tetR-type" evidence="5">
    <location>
        <begin position="21"/>
        <end position="82"/>
    </location>
</feature>
<organism evidence="6 7">
    <name type="scientific">Nonomuraea helvata</name>
    <dbReference type="NCBI Taxonomy" id="37484"/>
    <lineage>
        <taxon>Bacteria</taxon>
        <taxon>Bacillati</taxon>
        <taxon>Actinomycetota</taxon>
        <taxon>Actinomycetes</taxon>
        <taxon>Streptosporangiales</taxon>
        <taxon>Streptosporangiaceae</taxon>
        <taxon>Nonomuraea</taxon>
    </lineage>
</organism>
<keyword evidence="3" id="KW-0804">Transcription</keyword>
<dbReference type="PANTHER" id="PTHR30055">
    <property type="entry name" value="HTH-TYPE TRANSCRIPTIONAL REGULATOR RUTR"/>
    <property type="match status" value="1"/>
</dbReference>
<keyword evidence="1" id="KW-0805">Transcription regulation</keyword>
<protein>
    <submittedName>
        <fullName evidence="6">TetR/AcrR family transcriptional regulator</fullName>
    </submittedName>
</protein>
<evidence type="ECO:0000313" key="7">
    <source>
        <dbReference type="Proteomes" id="UP001589532"/>
    </source>
</evidence>
<dbReference type="EMBL" id="JBHMBW010000080">
    <property type="protein sequence ID" value="MFB9630131.1"/>
    <property type="molecule type" value="Genomic_DNA"/>
</dbReference>
<name>A0ABV5SI74_9ACTN</name>
<comment type="caution">
    <text evidence="6">The sequence shown here is derived from an EMBL/GenBank/DDBJ whole genome shotgun (WGS) entry which is preliminary data.</text>
</comment>
<gene>
    <name evidence="6" type="ORF">ACFFSA_44260</name>
</gene>
<dbReference type="InterPro" id="IPR001647">
    <property type="entry name" value="HTH_TetR"/>
</dbReference>
<dbReference type="Pfam" id="PF00440">
    <property type="entry name" value="TetR_N"/>
    <property type="match status" value="1"/>
</dbReference>
<dbReference type="RefSeq" id="WP_345002817.1">
    <property type="nucleotide sequence ID" value="NZ_BAAAXV010000012.1"/>
</dbReference>
<reference evidence="6 7" key="1">
    <citation type="submission" date="2024-09" db="EMBL/GenBank/DDBJ databases">
        <authorList>
            <person name="Sun Q."/>
            <person name="Mori K."/>
        </authorList>
    </citation>
    <scope>NUCLEOTIDE SEQUENCE [LARGE SCALE GENOMIC DNA]</scope>
    <source>
        <strain evidence="6 7">JCM 3143</strain>
    </source>
</reference>
<evidence type="ECO:0000256" key="2">
    <source>
        <dbReference type="ARBA" id="ARBA00023125"/>
    </source>
</evidence>
<dbReference type="InterPro" id="IPR025996">
    <property type="entry name" value="MT1864/Rv1816-like_C"/>
</dbReference>
<sequence length="208" mass="22692">MDTTTPAQRGARGRNRRGQGERLREEIIEAALRLLDELADDQALSLRAVAREIGIAATSVYIHFADRDALVLAAMERCHTDLIDSIDRAEAESEDPAAKLRARVLLQGKWAYEHAGLYKVLHESTLNQRTRMPFKTVLGERTTAAIQRCMDAGLAPAGDAAAVSLDLRAAVHGAVSMRLNSADLPMPPLEEQVDRFLVKLVGLSPTTG</sequence>
<dbReference type="Pfam" id="PF13305">
    <property type="entry name" value="TetR_C_33"/>
    <property type="match status" value="1"/>
</dbReference>
<keyword evidence="2 4" id="KW-0238">DNA-binding</keyword>
<dbReference type="PROSITE" id="PS50977">
    <property type="entry name" value="HTH_TETR_2"/>
    <property type="match status" value="1"/>
</dbReference>
<evidence type="ECO:0000256" key="1">
    <source>
        <dbReference type="ARBA" id="ARBA00023015"/>
    </source>
</evidence>
<feature type="DNA-binding region" description="H-T-H motif" evidence="4">
    <location>
        <begin position="45"/>
        <end position="64"/>
    </location>
</feature>
<dbReference type="Gene3D" id="1.10.357.10">
    <property type="entry name" value="Tetracycline Repressor, domain 2"/>
    <property type="match status" value="1"/>
</dbReference>
<dbReference type="InterPro" id="IPR050109">
    <property type="entry name" value="HTH-type_TetR-like_transc_reg"/>
</dbReference>
<dbReference type="SUPFAM" id="SSF48498">
    <property type="entry name" value="Tetracyclin repressor-like, C-terminal domain"/>
    <property type="match status" value="1"/>
</dbReference>
<dbReference type="SUPFAM" id="SSF46689">
    <property type="entry name" value="Homeodomain-like"/>
    <property type="match status" value="1"/>
</dbReference>